<gene>
    <name evidence="1" type="ORF">A6J80_17035</name>
</gene>
<dbReference type="SUPFAM" id="SSF52799">
    <property type="entry name" value="(Phosphotyrosine protein) phosphatases II"/>
    <property type="match status" value="1"/>
</dbReference>
<keyword evidence="2" id="KW-1185">Reference proteome</keyword>
<dbReference type="AlphaFoldDB" id="A0A1V0GVJ2"/>
<evidence type="ECO:0000313" key="1">
    <source>
        <dbReference type="EMBL" id="ARC37828.1"/>
    </source>
</evidence>
<dbReference type="RefSeq" id="WP_080622293.1">
    <property type="nucleotide sequence ID" value="NZ_CAWMZI010000001.1"/>
</dbReference>
<dbReference type="EMBL" id="CP020442">
    <property type="protein sequence ID" value="ARC37828.1"/>
    <property type="molecule type" value="Genomic_DNA"/>
</dbReference>
<evidence type="ECO:0000313" key="2">
    <source>
        <dbReference type="Proteomes" id="UP000191257"/>
    </source>
</evidence>
<accession>A0A1V0GVJ2</accession>
<dbReference type="Gene3D" id="3.90.190.10">
    <property type="entry name" value="Protein tyrosine phosphatase superfamily"/>
    <property type="match status" value="1"/>
</dbReference>
<dbReference type="eggNOG" id="COG2453">
    <property type="taxonomic scope" value="Bacteria"/>
</dbReference>
<dbReference type="STRING" id="147645.A6J80_17035"/>
<proteinExistence type="predicted"/>
<dbReference type="Proteomes" id="UP000191257">
    <property type="component" value="Chromosome"/>
</dbReference>
<name>A0A1V0GVJ2_9RHOB</name>
<reference evidence="1" key="1">
    <citation type="submission" date="2017-12" db="EMBL/GenBank/DDBJ databases">
        <title>FDA dAtabase for Regulatory Grade micrObial Sequences (FDA-ARGOS): Supporting development and validation of Infectious Disease Dx tests.</title>
        <authorList>
            <person name="Campos J."/>
            <person name="Goldberg B."/>
            <person name="Tallon L."/>
            <person name="Sadzewicz L."/>
            <person name="Sengamalay N."/>
            <person name="Ott S."/>
            <person name="Godinez A."/>
            <person name="Nagaraj S."/>
            <person name="Vyas G."/>
            <person name="Aluvathingal J."/>
            <person name="Nadendla S."/>
            <person name="Geyer C."/>
            <person name="Nandy P."/>
            <person name="Hobson J."/>
            <person name="Sichtig H."/>
        </authorList>
    </citation>
    <scope>NUCLEOTIDE SEQUENCE</scope>
    <source>
        <strain evidence="1">FDAARGOS_252</strain>
    </source>
</reference>
<dbReference type="InterPro" id="IPR029021">
    <property type="entry name" value="Prot-tyrosine_phosphatase-like"/>
</dbReference>
<organism evidence="1 2">
    <name type="scientific">Paracoccus yeei</name>
    <dbReference type="NCBI Taxonomy" id="147645"/>
    <lineage>
        <taxon>Bacteria</taxon>
        <taxon>Pseudomonadati</taxon>
        <taxon>Pseudomonadota</taxon>
        <taxon>Alphaproteobacteria</taxon>
        <taxon>Rhodobacterales</taxon>
        <taxon>Paracoccaceae</taxon>
        <taxon>Paracoccus</taxon>
    </lineage>
</organism>
<protein>
    <submittedName>
        <fullName evidence="1">Protein phosphatase</fullName>
    </submittedName>
</protein>
<sequence length="194" mass="20370">MLVTETARERAENDTPILVPVHDLALPQGRVCRLYVGNQTGASDGAALLAAGITSSLNVSLNIDVAPLQLPDGTHVRRAKVGLIDGAGNTPAHLAAAVLALEGLVTQPSPGKPHYPAHRAGHVLVNCRGGRSRSVIVLAIYLHLRARATFPTLDSAVSHVRRARGSSDTYPLPPMLDLARAVLASEGLTALLRD</sequence>
<dbReference type="KEGG" id="pye:A6J80_17035"/>